<keyword evidence="1" id="KW-1133">Transmembrane helix</keyword>
<evidence type="ECO:0000313" key="4">
    <source>
        <dbReference type="Proteomes" id="UP000229342"/>
    </source>
</evidence>
<dbReference type="SUPFAM" id="SSF55166">
    <property type="entry name" value="Hedgehog/DD-peptidase"/>
    <property type="match status" value="1"/>
</dbReference>
<evidence type="ECO:0000313" key="3">
    <source>
        <dbReference type="EMBL" id="PIQ68716.1"/>
    </source>
</evidence>
<evidence type="ECO:0000259" key="2">
    <source>
        <dbReference type="Pfam" id="PF02557"/>
    </source>
</evidence>
<evidence type="ECO:0000256" key="1">
    <source>
        <dbReference type="SAM" id="Phobius"/>
    </source>
</evidence>
<reference evidence="3 4" key="1">
    <citation type="submission" date="2017-09" db="EMBL/GenBank/DDBJ databases">
        <title>Depth-based differentiation of microbial function through sediment-hosted aquifers and enrichment of novel symbionts in the deep terrestrial subsurface.</title>
        <authorList>
            <person name="Probst A.J."/>
            <person name="Ladd B."/>
            <person name="Jarett J.K."/>
            <person name="Geller-Mcgrath D.E."/>
            <person name="Sieber C.M."/>
            <person name="Emerson J.B."/>
            <person name="Anantharaman K."/>
            <person name="Thomas B.C."/>
            <person name="Malmstrom R."/>
            <person name="Stieglmeier M."/>
            <person name="Klingl A."/>
            <person name="Woyke T."/>
            <person name="Ryan C.M."/>
            <person name="Banfield J.F."/>
        </authorList>
    </citation>
    <scope>NUCLEOTIDE SEQUENCE [LARGE SCALE GENOMIC DNA]</scope>
    <source>
        <strain evidence="3">CG11_big_fil_rev_8_21_14_0_20_46_11</strain>
    </source>
</reference>
<name>A0A2H0KBT5_9BACT</name>
<organism evidence="3 4">
    <name type="scientific">Candidatus Taylorbacteria bacterium CG11_big_fil_rev_8_21_14_0_20_46_11</name>
    <dbReference type="NCBI Taxonomy" id="1975025"/>
    <lineage>
        <taxon>Bacteria</taxon>
        <taxon>Candidatus Tayloriibacteriota</taxon>
    </lineage>
</organism>
<feature type="domain" description="D-alanyl-D-alanine carboxypeptidase-like core" evidence="2">
    <location>
        <begin position="160"/>
        <end position="280"/>
    </location>
</feature>
<dbReference type="InterPro" id="IPR052179">
    <property type="entry name" value="DD-CPase-like"/>
</dbReference>
<protein>
    <recommendedName>
        <fullName evidence="2">D-alanyl-D-alanine carboxypeptidase-like core domain-containing protein</fullName>
    </recommendedName>
</protein>
<dbReference type="InterPro" id="IPR009045">
    <property type="entry name" value="Zn_M74/Hedgehog-like"/>
</dbReference>
<sequence>MDNTNSNHSHLGFWLTGLAVVVLGSFLYYGFRQMSTLTEHVGFLESELASTTVALAENTGKLEQNLIDLQSKTTGLSDSLSSTQQNVDAVKTQVGGVEQTVGTISGTVGTLKKLSEIDPEILRKYSKVYFMNENYVPVHLTSVPADYLYSLNKPEEFLSEAWPYLQRLLNDAKAQNITLYVKSAYRSFGEQQSLKSTYSVIYGAGTANSFSADQGYSEHQLGTTVDFITSGLGGQLTTSFDKTEVFQWLQTNAYRYGFTLSYPAGNTYYAYEPWHWRFVGIKLATYLHDNNKHFYDMDQRDIDAYLAETLD</sequence>
<dbReference type="AlphaFoldDB" id="A0A2H0KBT5"/>
<gene>
    <name evidence="3" type="ORF">COV91_02635</name>
</gene>
<comment type="caution">
    <text evidence="3">The sequence shown here is derived from an EMBL/GenBank/DDBJ whole genome shotgun (WGS) entry which is preliminary data.</text>
</comment>
<dbReference type="Pfam" id="PF02557">
    <property type="entry name" value="VanY"/>
    <property type="match status" value="1"/>
</dbReference>
<proteinExistence type="predicted"/>
<feature type="transmembrane region" description="Helical" evidence="1">
    <location>
        <begin position="12"/>
        <end position="31"/>
    </location>
</feature>
<accession>A0A2H0KBT5</accession>
<keyword evidence="1" id="KW-0812">Transmembrane</keyword>
<dbReference type="EMBL" id="PCVG01000032">
    <property type="protein sequence ID" value="PIQ68716.1"/>
    <property type="molecule type" value="Genomic_DNA"/>
</dbReference>
<dbReference type="PANTHER" id="PTHR34385">
    <property type="entry name" value="D-ALANYL-D-ALANINE CARBOXYPEPTIDASE"/>
    <property type="match status" value="1"/>
</dbReference>
<dbReference type="InterPro" id="IPR058193">
    <property type="entry name" value="VanY/YodJ_core_dom"/>
</dbReference>
<dbReference type="Proteomes" id="UP000229342">
    <property type="component" value="Unassembled WGS sequence"/>
</dbReference>
<keyword evidence="1" id="KW-0472">Membrane</keyword>
<dbReference type="GO" id="GO:0006508">
    <property type="term" value="P:proteolysis"/>
    <property type="evidence" value="ECO:0007669"/>
    <property type="project" value="InterPro"/>
</dbReference>
<dbReference type="PANTHER" id="PTHR34385:SF1">
    <property type="entry name" value="PEPTIDOGLYCAN L-ALANYL-D-GLUTAMATE ENDOPEPTIDASE CWLK"/>
    <property type="match status" value="1"/>
</dbReference>
<dbReference type="GO" id="GO:0008233">
    <property type="term" value="F:peptidase activity"/>
    <property type="evidence" value="ECO:0007669"/>
    <property type="project" value="InterPro"/>
</dbReference>
<dbReference type="InterPro" id="IPR003709">
    <property type="entry name" value="VanY-like_core_dom"/>
</dbReference>
<dbReference type="Gene3D" id="3.30.1380.10">
    <property type="match status" value="1"/>
</dbReference>
<dbReference type="CDD" id="cd14852">
    <property type="entry name" value="LD-carboxypeptidase"/>
    <property type="match status" value="1"/>
</dbReference>